<keyword evidence="4 6" id="KW-0964">Secreted</keyword>
<dbReference type="PANTHER" id="PTHR31232">
    <property type="match status" value="1"/>
</dbReference>
<evidence type="ECO:0000256" key="2">
    <source>
        <dbReference type="ARBA" id="ARBA00005581"/>
    </source>
</evidence>
<evidence type="ECO:0000256" key="3">
    <source>
        <dbReference type="ARBA" id="ARBA00022471"/>
    </source>
</evidence>
<dbReference type="Pfam" id="PF05938">
    <property type="entry name" value="Self-incomp_S1"/>
    <property type="match status" value="1"/>
</dbReference>
<evidence type="ECO:0000256" key="1">
    <source>
        <dbReference type="ARBA" id="ARBA00004613"/>
    </source>
</evidence>
<evidence type="ECO:0000313" key="8">
    <source>
        <dbReference type="Proteomes" id="UP000188354"/>
    </source>
</evidence>
<dbReference type="EMBL" id="CM007378">
    <property type="protein sequence ID" value="OIV93439.1"/>
    <property type="molecule type" value="Genomic_DNA"/>
</dbReference>
<dbReference type="Gramene" id="OIV93439">
    <property type="protein sequence ID" value="OIV93439"/>
    <property type="gene ID" value="TanjilG_10071"/>
</dbReference>
<sequence length="171" mass="19935">MARKTESSAFSVLSASRMIRITYLMALALIFAFSLPTHISASRIYTTKEHIFPEFIKWHIYVVNGLSNNQDLFTHCKSTENDLGIHNIPSGSNITWSFRTDFAHSTLFWCYVRKDYDASSSSTFDVFWYYHPLFEKCNWKNCIWVAKDDGIYLKDLSKNVDELIHGWYSGM</sequence>
<name>A0A1J7FZJ3_LUPAN</name>
<organism evidence="7 8">
    <name type="scientific">Lupinus angustifolius</name>
    <name type="common">Narrow-leaved blue lupine</name>
    <dbReference type="NCBI Taxonomy" id="3871"/>
    <lineage>
        <taxon>Eukaryota</taxon>
        <taxon>Viridiplantae</taxon>
        <taxon>Streptophyta</taxon>
        <taxon>Embryophyta</taxon>
        <taxon>Tracheophyta</taxon>
        <taxon>Spermatophyta</taxon>
        <taxon>Magnoliopsida</taxon>
        <taxon>eudicotyledons</taxon>
        <taxon>Gunneridae</taxon>
        <taxon>Pentapetalae</taxon>
        <taxon>rosids</taxon>
        <taxon>fabids</taxon>
        <taxon>Fabales</taxon>
        <taxon>Fabaceae</taxon>
        <taxon>Papilionoideae</taxon>
        <taxon>50 kb inversion clade</taxon>
        <taxon>genistoids sensu lato</taxon>
        <taxon>core genistoids</taxon>
        <taxon>Genisteae</taxon>
        <taxon>Lupinus</taxon>
    </lineage>
</organism>
<comment type="subcellular location">
    <subcellularLocation>
        <location evidence="1 6">Secreted</location>
    </subcellularLocation>
</comment>
<dbReference type="AlphaFoldDB" id="A0A1J7FZJ3"/>
<dbReference type="OMA" id="IRITYLM"/>
<dbReference type="KEGG" id="lang:109332486"/>
<proteinExistence type="inferred from homology"/>
<comment type="similarity">
    <text evidence="2 6">Belongs to the plant self-incompatibility (S1) protein family.</text>
</comment>
<evidence type="ECO:0000256" key="6">
    <source>
        <dbReference type="RuleBase" id="RU367044"/>
    </source>
</evidence>
<reference evidence="7 8" key="1">
    <citation type="journal article" date="2017" name="Plant Biotechnol. J.">
        <title>A comprehensive draft genome sequence for lupin (Lupinus angustifolius), an emerging health food: insights into plant-microbe interactions and legume evolution.</title>
        <authorList>
            <person name="Hane J.K."/>
            <person name="Ming Y."/>
            <person name="Kamphuis L.G."/>
            <person name="Nelson M.N."/>
            <person name="Garg G."/>
            <person name="Atkins C.A."/>
            <person name="Bayer P.E."/>
            <person name="Bravo A."/>
            <person name="Bringans S."/>
            <person name="Cannon S."/>
            <person name="Edwards D."/>
            <person name="Foley R."/>
            <person name="Gao L.L."/>
            <person name="Harrison M.J."/>
            <person name="Huang W."/>
            <person name="Hurgobin B."/>
            <person name="Li S."/>
            <person name="Liu C.W."/>
            <person name="McGrath A."/>
            <person name="Morahan G."/>
            <person name="Murray J."/>
            <person name="Weller J."/>
            <person name="Jian J."/>
            <person name="Singh K.B."/>
        </authorList>
    </citation>
    <scope>NUCLEOTIDE SEQUENCE [LARGE SCALE GENOMIC DNA]</scope>
    <source>
        <strain evidence="8">cv. Tanjil</strain>
        <tissue evidence="7">Whole plant</tissue>
    </source>
</reference>
<dbReference type="OrthoDB" id="1727555at2759"/>
<keyword evidence="3 6" id="KW-0713">Self-incompatibility</keyword>
<accession>A0A1J7FZJ3</accession>
<evidence type="ECO:0000256" key="4">
    <source>
        <dbReference type="ARBA" id="ARBA00022525"/>
    </source>
</evidence>
<evidence type="ECO:0000256" key="5">
    <source>
        <dbReference type="ARBA" id="ARBA00022729"/>
    </source>
</evidence>
<evidence type="ECO:0000313" key="7">
    <source>
        <dbReference type="EMBL" id="OIV93439.1"/>
    </source>
</evidence>
<dbReference type="InterPro" id="IPR010264">
    <property type="entry name" value="Self-incomp_S1"/>
</dbReference>
<dbReference type="GO" id="GO:0060320">
    <property type="term" value="P:rejection of self pollen"/>
    <property type="evidence" value="ECO:0007669"/>
    <property type="project" value="UniProtKB-KW"/>
</dbReference>
<keyword evidence="5" id="KW-0732">Signal</keyword>
<keyword evidence="8" id="KW-1185">Reference proteome</keyword>
<dbReference type="GO" id="GO:0005576">
    <property type="term" value="C:extracellular region"/>
    <property type="evidence" value="ECO:0007669"/>
    <property type="project" value="UniProtKB-SubCell"/>
</dbReference>
<dbReference type="PANTHER" id="PTHR31232:SF156">
    <property type="entry name" value="PLANT SELF-INCOMPATIBILITY PROTEIN S1 FAMILY-RELATED"/>
    <property type="match status" value="1"/>
</dbReference>
<dbReference type="Proteomes" id="UP000188354">
    <property type="component" value="Chromosome LG18"/>
</dbReference>
<gene>
    <name evidence="7" type="ORF">TanjilG_10071</name>
</gene>
<protein>
    <recommendedName>
        <fullName evidence="6">S-protein homolog</fullName>
    </recommendedName>
</protein>